<dbReference type="RefSeq" id="WP_004593048.1">
    <property type="nucleotide sequence ID" value="NZ_APMM01000047.1"/>
</dbReference>
<evidence type="ECO:0000313" key="2">
    <source>
        <dbReference type="EMBL" id="ENN95784.1"/>
    </source>
</evidence>
<comment type="caution">
    <text evidence="2">The sequence shown here is derived from an EMBL/GenBank/DDBJ whole genome shotgun (WGS) entry which is preliminary data.</text>
</comment>
<dbReference type="STRING" id="1069083.GCA_000371805_00563"/>
<dbReference type="Pfam" id="PF04021">
    <property type="entry name" value="Class_IIIsignal"/>
    <property type="match status" value="1"/>
</dbReference>
<dbReference type="Proteomes" id="UP000053695">
    <property type="component" value="Unassembled WGS sequence"/>
</dbReference>
<evidence type="ECO:0008006" key="4">
    <source>
        <dbReference type="Google" id="ProtNLM"/>
    </source>
</evidence>
<evidence type="ECO:0000313" key="3">
    <source>
        <dbReference type="Proteomes" id="UP000053695"/>
    </source>
</evidence>
<feature type="transmembrane region" description="Helical" evidence="1">
    <location>
        <begin position="12"/>
        <end position="34"/>
    </location>
</feature>
<proteinExistence type="predicted"/>
<keyword evidence="1" id="KW-0472">Membrane</keyword>
<name>N6UTW0_9EURY</name>
<organism evidence="2 3">
    <name type="scientific">Methanocaldococcus villosus KIN24-T80</name>
    <dbReference type="NCBI Taxonomy" id="1069083"/>
    <lineage>
        <taxon>Archaea</taxon>
        <taxon>Methanobacteriati</taxon>
        <taxon>Methanobacteriota</taxon>
        <taxon>Methanomada group</taxon>
        <taxon>Methanococci</taxon>
        <taxon>Methanococcales</taxon>
        <taxon>Methanocaldococcaceae</taxon>
        <taxon>Methanocaldococcus</taxon>
    </lineage>
</organism>
<accession>N6UTW0</accession>
<dbReference type="OrthoDB" id="65948at2157"/>
<keyword evidence="3" id="KW-1185">Reference proteome</keyword>
<reference evidence="2 3" key="1">
    <citation type="journal article" date="2013" name="Genome Announc.">
        <title>Draft Genome Sequence of a Highly Flagellated, Fast-Swimming Archaeon, Methanocaldococcus villosus Strain KIN24-T80 (DSM 22612).</title>
        <authorList>
            <person name="Thennarasu S."/>
            <person name="Polireddy D."/>
            <person name="Antony A."/>
            <person name="Yada M.R."/>
            <person name="Algarawi S."/>
            <person name="Sivakumar N."/>
        </authorList>
    </citation>
    <scope>NUCLEOTIDE SEQUENCE [LARGE SCALE GENOMIC DNA]</scope>
    <source>
        <strain evidence="2 3">KIN24-T80</strain>
    </source>
</reference>
<dbReference type="EMBL" id="APMM01000047">
    <property type="protein sequence ID" value="ENN95784.1"/>
    <property type="molecule type" value="Genomic_DNA"/>
</dbReference>
<keyword evidence="1" id="KW-1133">Transmembrane helix</keyword>
<dbReference type="AlphaFoldDB" id="N6UTW0"/>
<protein>
    <recommendedName>
        <fullName evidence="4">Class III signal peptide-containing protein</fullName>
    </recommendedName>
</protein>
<evidence type="ECO:0000256" key="1">
    <source>
        <dbReference type="SAM" id="Phobius"/>
    </source>
</evidence>
<gene>
    <name evidence="2" type="ORF">J422_05978</name>
</gene>
<dbReference type="PATRIC" id="fig|1069083.5.peg.1164"/>
<dbReference type="InterPro" id="IPR007166">
    <property type="entry name" value="Class3_signal_pept_motif"/>
</dbReference>
<keyword evidence="1" id="KW-0812">Transmembrane</keyword>
<sequence length="137" mass="14922">MNIKAQISLEFSILFLATLLAIIIGVSYPGLYGLNKSTKISSMSLAHAAVMKMKENIEMVGMCEDGSVKVVLIKCPPGIWEANGNEISFTNSKLNYTISTNCSNEVVISGERDIRQFTIITATVEKVGGRVLVNITY</sequence>